<dbReference type="GO" id="GO:0016787">
    <property type="term" value="F:hydrolase activity"/>
    <property type="evidence" value="ECO:0007669"/>
    <property type="project" value="UniProtKB-UniRule"/>
</dbReference>
<evidence type="ECO:0000256" key="2">
    <source>
        <dbReference type="PROSITE-ProRule" id="PRU01161"/>
    </source>
</evidence>
<evidence type="ECO:0000256" key="1">
    <source>
        <dbReference type="ARBA" id="ARBA00023098"/>
    </source>
</evidence>
<feature type="short sequence motif" description="GXGXXG" evidence="2">
    <location>
        <begin position="9"/>
        <end position="14"/>
    </location>
</feature>
<organism evidence="4 5">
    <name type="scientific">Ureibacillus massiliensis 4400831 = CIP 108448 = CCUG 49529</name>
    <dbReference type="NCBI Taxonomy" id="1211035"/>
    <lineage>
        <taxon>Bacteria</taxon>
        <taxon>Bacillati</taxon>
        <taxon>Bacillota</taxon>
        <taxon>Bacilli</taxon>
        <taxon>Bacillales</taxon>
        <taxon>Caryophanaceae</taxon>
        <taxon>Ureibacillus</taxon>
    </lineage>
</organism>
<evidence type="ECO:0000259" key="3">
    <source>
        <dbReference type="PROSITE" id="PS51635"/>
    </source>
</evidence>
<dbReference type="eggNOG" id="COG1752">
    <property type="taxonomic scope" value="Bacteria"/>
</dbReference>
<reference evidence="4 5" key="1">
    <citation type="submission" date="2014-02" db="EMBL/GenBank/DDBJ databases">
        <title>Draft genome sequence of Lysinibacillus massiliensis CCUG 49529.</title>
        <authorList>
            <person name="Zhang F."/>
            <person name="Wang G."/>
            <person name="Zhang L."/>
        </authorList>
    </citation>
    <scope>NUCLEOTIDE SEQUENCE [LARGE SCALE GENOMIC DNA]</scope>
    <source>
        <strain evidence="4 5">CCUG 49529</strain>
    </source>
</reference>
<feature type="domain" description="PNPLA" evidence="3">
    <location>
        <begin position="5"/>
        <end position="196"/>
    </location>
</feature>
<dbReference type="GO" id="GO:0016042">
    <property type="term" value="P:lipid catabolic process"/>
    <property type="evidence" value="ECO:0007669"/>
    <property type="project" value="UniProtKB-UniRule"/>
</dbReference>
<keyword evidence="2" id="KW-0442">Lipid degradation</keyword>
<dbReference type="Proteomes" id="UP000030595">
    <property type="component" value="Unassembled WGS sequence"/>
</dbReference>
<dbReference type="OrthoDB" id="9770965at2"/>
<dbReference type="EMBL" id="JPVQ01000006">
    <property type="protein sequence ID" value="KGR91548.1"/>
    <property type="molecule type" value="Genomic_DNA"/>
</dbReference>
<dbReference type="AlphaFoldDB" id="A0A0A3J8N7"/>
<dbReference type="CDD" id="cd07207">
    <property type="entry name" value="Pat_ExoU_VipD_like"/>
    <property type="match status" value="1"/>
</dbReference>
<keyword evidence="1 2" id="KW-0443">Lipid metabolism</keyword>
<protein>
    <recommendedName>
        <fullName evidence="3">PNPLA domain-containing protein</fullName>
    </recommendedName>
</protein>
<dbReference type="InterPro" id="IPR002641">
    <property type="entry name" value="PNPLA_dom"/>
</dbReference>
<evidence type="ECO:0000313" key="5">
    <source>
        <dbReference type="Proteomes" id="UP000030595"/>
    </source>
</evidence>
<dbReference type="InterPro" id="IPR052580">
    <property type="entry name" value="Lipid_Hydrolase"/>
</dbReference>
<evidence type="ECO:0000313" key="4">
    <source>
        <dbReference type="EMBL" id="KGR91548.1"/>
    </source>
</evidence>
<dbReference type="RefSeq" id="WP_036173604.1">
    <property type="nucleotide sequence ID" value="NZ_AVCZ01000006.1"/>
</dbReference>
<sequence>MLIDGVFSGGGIKGFAYVGALQILEERNIEFKRVAGTSAGAILACFIAAGYKASEIEELLDELDLKSLLDPPKIARTLPFLKWLNLYFRLGLYQGKALEKWFYKKLAAKDIYTFDDLPRGSLKLVASDLSNGQMIVLPDDLDKYGMNWKRFSVAKALRMSCGIPFFFEPVKLKDNKGECIVVDGGVLSNFPLWIFDNGNMERPLIGFKLSNPSVESGPRKISDGLKMFEALFATMRDAHDERYISRKHEKNIVFIPVEEYSATQFDIDETGKEALIKIGRQRTEKFLTTWNPISSSSILKVKI</sequence>
<dbReference type="Gene3D" id="3.40.1090.10">
    <property type="entry name" value="Cytosolic phospholipase A2 catalytic domain"/>
    <property type="match status" value="2"/>
</dbReference>
<comment type="caution">
    <text evidence="4">The sequence shown here is derived from an EMBL/GenBank/DDBJ whole genome shotgun (WGS) entry which is preliminary data.</text>
</comment>
<name>A0A0A3J8N7_9BACL</name>
<accession>A0A0A3J8N7</accession>
<dbReference type="InterPro" id="IPR016035">
    <property type="entry name" value="Acyl_Trfase/lysoPLipase"/>
</dbReference>
<keyword evidence="2" id="KW-0378">Hydrolase</keyword>
<keyword evidence="5" id="KW-1185">Reference proteome</keyword>
<feature type="short sequence motif" description="GXSXG" evidence="2">
    <location>
        <begin position="36"/>
        <end position="40"/>
    </location>
</feature>
<dbReference type="PANTHER" id="PTHR46394:SF1">
    <property type="entry name" value="PNPLA DOMAIN-CONTAINING PROTEIN"/>
    <property type="match status" value="1"/>
</dbReference>
<gene>
    <name evidence="4" type="ORF">CD30_05710</name>
</gene>
<feature type="short sequence motif" description="DGA/G" evidence="2">
    <location>
        <begin position="183"/>
        <end position="185"/>
    </location>
</feature>
<feature type="active site" description="Nucleophile" evidence="2">
    <location>
        <position position="38"/>
    </location>
</feature>
<dbReference type="PANTHER" id="PTHR46394">
    <property type="entry name" value="ANNEXIN"/>
    <property type="match status" value="1"/>
</dbReference>
<proteinExistence type="predicted"/>
<dbReference type="Pfam" id="PF01734">
    <property type="entry name" value="Patatin"/>
    <property type="match status" value="1"/>
</dbReference>
<dbReference type="PROSITE" id="PS51635">
    <property type="entry name" value="PNPLA"/>
    <property type="match status" value="1"/>
</dbReference>
<dbReference type="SUPFAM" id="SSF52151">
    <property type="entry name" value="FabD/lysophospholipase-like"/>
    <property type="match status" value="1"/>
</dbReference>
<feature type="active site" description="Proton acceptor" evidence="2">
    <location>
        <position position="183"/>
    </location>
</feature>